<keyword evidence="1" id="KW-0472">Membrane</keyword>
<reference evidence="2 3" key="1">
    <citation type="submission" date="2018-05" db="EMBL/GenBank/DDBJ databases">
        <title>Genetic diversity of glacier-inhabiting Cryobacterium bacteria in China and description of Cryobacterium mengkeensis sp. nov. and Arthrobacter glacialis sp. nov.</title>
        <authorList>
            <person name="Liu Q."/>
            <person name="Xin Y.-H."/>
        </authorList>
    </citation>
    <scope>NUCLEOTIDE SEQUENCE [LARGE SCALE GENOMIC DNA]</scope>
    <source>
        <strain evidence="2 3">SK-1</strain>
    </source>
</reference>
<sequence>MSGCLLTCTVLTLWIGRIPLWVSAIIAVGRGAGQLALVSLLLGVALTQSWAGIVLLAVMLTTAIITATGRLREFPGALLSIAILSGMTVTLGIVFGTGAFDFSIR</sequence>
<accession>A0A317ZV12</accession>
<keyword evidence="1" id="KW-1133">Transmembrane helix</keyword>
<evidence type="ECO:0000313" key="3">
    <source>
        <dbReference type="Proteomes" id="UP000246722"/>
    </source>
</evidence>
<organism evidence="2 3">
    <name type="scientific">Cryobacterium arcticum</name>
    <dbReference type="NCBI Taxonomy" id="670052"/>
    <lineage>
        <taxon>Bacteria</taxon>
        <taxon>Bacillati</taxon>
        <taxon>Actinomycetota</taxon>
        <taxon>Actinomycetes</taxon>
        <taxon>Micrococcales</taxon>
        <taxon>Microbacteriaceae</taxon>
        <taxon>Cryobacterium</taxon>
    </lineage>
</organism>
<proteinExistence type="predicted"/>
<name>A0A317ZV12_9MICO</name>
<gene>
    <name evidence="2" type="ORF">CTB96_15155</name>
</gene>
<feature type="transmembrane region" description="Helical" evidence="1">
    <location>
        <begin position="77"/>
        <end position="100"/>
    </location>
</feature>
<evidence type="ECO:0000256" key="1">
    <source>
        <dbReference type="SAM" id="Phobius"/>
    </source>
</evidence>
<comment type="caution">
    <text evidence="2">The sequence shown here is derived from an EMBL/GenBank/DDBJ whole genome shotgun (WGS) entry which is preliminary data.</text>
</comment>
<evidence type="ECO:0000313" key="2">
    <source>
        <dbReference type="EMBL" id="PXA67997.1"/>
    </source>
</evidence>
<dbReference type="Pfam" id="PF03649">
    <property type="entry name" value="UPF0014"/>
    <property type="match status" value="1"/>
</dbReference>
<protein>
    <submittedName>
        <fullName evidence="2">Uncharacterized protein</fullName>
    </submittedName>
</protein>
<dbReference type="EMBL" id="QHLY01000012">
    <property type="protein sequence ID" value="PXA67997.1"/>
    <property type="molecule type" value="Genomic_DNA"/>
</dbReference>
<dbReference type="Proteomes" id="UP000246722">
    <property type="component" value="Unassembled WGS sequence"/>
</dbReference>
<feature type="transmembrane region" description="Helical" evidence="1">
    <location>
        <begin position="40"/>
        <end position="65"/>
    </location>
</feature>
<dbReference type="InterPro" id="IPR005226">
    <property type="entry name" value="UPF0014_fam"/>
</dbReference>
<keyword evidence="1" id="KW-0812">Transmembrane</keyword>
<dbReference type="AlphaFoldDB" id="A0A317ZV12"/>
<dbReference type="RefSeq" id="WP_110127669.1">
    <property type="nucleotide sequence ID" value="NZ_QHLY01000012.1"/>
</dbReference>
<keyword evidence="3" id="KW-1185">Reference proteome</keyword>